<dbReference type="Proteomes" id="UP000235145">
    <property type="component" value="Unassembled WGS sequence"/>
</dbReference>
<protein>
    <submittedName>
        <fullName evidence="1">Uncharacterized protein</fullName>
    </submittedName>
</protein>
<evidence type="ECO:0000313" key="1">
    <source>
        <dbReference type="EMBL" id="KAJ0219297.1"/>
    </source>
</evidence>
<proteinExistence type="predicted"/>
<reference evidence="1 2" key="1">
    <citation type="journal article" date="2017" name="Nat. Commun.">
        <title>Genome assembly with in vitro proximity ligation data and whole-genome triplication in lettuce.</title>
        <authorList>
            <person name="Reyes-Chin-Wo S."/>
            <person name="Wang Z."/>
            <person name="Yang X."/>
            <person name="Kozik A."/>
            <person name="Arikit S."/>
            <person name="Song C."/>
            <person name="Xia L."/>
            <person name="Froenicke L."/>
            <person name="Lavelle D.O."/>
            <person name="Truco M.J."/>
            <person name="Xia R."/>
            <person name="Zhu S."/>
            <person name="Xu C."/>
            <person name="Xu H."/>
            <person name="Xu X."/>
            <person name="Cox K."/>
            <person name="Korf I."/>
            <person name="Meyers B.C."/>
            <person name="Michelmore R.W."/>
        </authorList>
    </citation>
    <scope>NUCLEOTIDE SEQUENCE [LARGE SCALE GENOMIC DNA]</scope>
    <source>
        <strain evidence="2">cv. Salinas</strain>
        <tissue evidence="1">Seedlings</tissue>
    </source>
</reference>
<accession>A0A9R1WAF6</accession>
<evidence type="ECO:0000313" key="2">
    <source>
        <dbReference type="Proteomes" id="UP000235145"/>
    </source>
</evidence>
<comment type="caution">
    <text evidence="1">The sequence shown here is derived from an EMBL/GenBank/DDBJ whole genome shotgun (WGS) entry which is preliminary data.</text>
</comment>
<dbReference type="AlphaFoldDB" id="A0A9R1WAF6"/>
<keyword evidence="2" id="KW-1185">Reference proteome</keyword>
<name>A0A9R1WAF6_LACSA</name>
<gene>
    <name evidence="1" type="ORF">LSAT_V11C300134430</name>
</gene>
<organism evidence="1 2">
    <name type="scientific">Lactuca sativa</name>
    <name type="common">Garden lettuce</name>
    <dbReference type="NCBI Taxonomy" id="4236"/>
    <lineage>
        <taxon>Eukaryota</taxon>
        <taxon>Viridiplantae</taxon>
        <taxon>Streptophyta</taxon>
        <taxon>Embryophyta</taxon>
        <taxon>Tracheophyta</taxon>
        <taxon>Spermatophyta</taxon>
        <taxon>Magnoliopsida</taxon>
        <taxon>eudicotyledons</taxon>
        <taxon>Gunneridae</taxon>
        <taxon>Pentapetalae</taxon>
        <taxon>asterids</taxon>
        <taxon>campanulids</taxon>
        <taxon>Asterales</taxon>
        <taxon>Asteraceae</taxon>
        <taxon>Cichorioideae</taxon>
        <taxon>Cichorieae</taxon>
        <taxon>Lactucinae</taxon>
        <taxon>Lactuca</taxon>
    </lineage>
</organism>
<dbReference type="EMBL" id="NBSK02000003">
    <property type="protein sequence ID" value="KAJ0219297.1"/>
    <property type="molecule type" value="Genomic_DNA"/>
</dbReference>
<sequence length="173" mass="19186">MISNDLLINNVVFSRRGDNISISCSCMLFVQEGLLCRNKNECLIQDAYAILCLSINKIANNEDELAKCIKQLQEVDSGIPLCTSSRASSSRSVHIEKIIGAAVPDVINIHNPEGIRNKGWDNGKRIKSTREKVIEKSKNGTRLCSLCHKPNHNASSCILRFKKSDIESEITEG</sequence>